<keyword evidence="5" id="KW-0812">Transmembrane</keyword>
<evidence type="ECO:0000256" key="5">
    <source>
        <dbReference type="SAM" id="Phobius"/>
    </source>
</evidence>
<feature type="transmembrane region" description="Helical" evidence="5">
    <location>
        <begin position="399"/>
        <end position="418"/>
    </location>
</feature>
<reference evidence="7" key="1">
    <citation type="submission" date="2016-10" db="EMBL/GenBank/DDBJ databases">
        <authorList>
            <person name="Varghese N."/>
            <person name="Submissions S."/>
        </authorList>
    </citation>
    <scope>NUCLEOTIDE SEQUENCE [LARGE SCALE GENOMIC DNA]</scope>
    <source>
        <strain evidence="7">CGMCC 1.4250</strain>
    </source>
</reference>
<dbReference type="EMBL" id="FOTR01000008">
    <property type="protein sequence ID" value="SFM13435.1"/>
    <property type="molecule type" value="Genomic_DNA"/>
</dbReference>
<dbReference type="PIRSF" id="PIRSF005690">
    <property type="entry name" value="GerBA"/>
    <property type="match status" value="1"/>
</dbReference>
<dbReference type="Proteomes" id="UP000198565">
    <property type="component" value="Unassembled WGS sequence"/>
</dbReference>
<dbReference type="InterPro" id="IPR004995">
    <property type="entry name" value="Spore_Ger"/>
</dbReference>
<accession>A0A1I4NDG3</accession>
<keyword evidence="3 4" id="KW-0472">Membrane</keyword>
<keyword evidence="7" id="KW-1185">Reference proteome</keyword>
<sequence>MLIENIRSIRRIKKGEIMRRRIQKLTKKKTKDLNSKALDQKQKKSIISSLEESIKYINETLGNSDDFIVRKIRIGKEEQINIGIFYIDGLVDTQKINDFVIEPLMFDFQDKNIHSKHDLLTVIKDSTISVGDIEDVTDYGSLLSSLASGQIIILVDGFTKGFTIGLTNENYRGVTEPSQETVVRGPKEGFTETLRTNTALIRRKINSPNLRVETRKIGEVTQTQVSIMYIRGIVNEKVLEEVRTRLSKINIDGLLESNYIEELIQDKTFSPFPTMYNTERPDVVSACLLEGRVAILVNGTPFVLLVPSLFIQFFQAAEDHYQRWDFSTFIRFLRIACFFITLLAPSLFIAITTYHQEMIPTQLLISLAAQREGVPFPAFIEALLMEITFEILREGGIRMPKAVGQAISIVGTLVIGTAAVEAGFISAAMVIIVAITAIASFVIPAHNMSISIRLIRFLFMGLAASFGLFGITAAFIGLILHLCSIRSFGIPYMSPFGPYNVQDQKDSLFRLPLWRLSTRPRLINQQNINREQSPSPKPPSKK</sequence>
<comment type="subcellular location">
    <subcellularLocation>
        <location evidence="4">Cell membrane</location>
    </subcellularLocation>
    <subcellularLocation>
        <location evidence="1">Membrane</location>
        <topology evidence="1">Multi-pass membrane protein</topology>
    </subcellularLocation>
</comment>
<evidence type="ECO:0000256" key="2">
    <source>
        <dbReference type="ARBA" id="ARBA00005278"/>
    </source>
</evidence>
<evidence type="ECO:0000256" key="1">
    <source>
        <dbReference type="ARBA" id="ARBA00004141"/>
    </source>
</evidence>
<evidence type="ECO:0000313" key="7">
    <source>
        <dbReference type="Proteomes" id="UP000198565"/>
    </source>
</evidence>
<feature type="transmembrane region" description="Helical" evidence="5">
    <location>
        <begin position="332"/>
        <end position="354"/>
    </location>
</feature>
<keyword evidence="5" id="KW-1133">Transmembrane helix</keyword>
<dbReference type="GO" id="GO:0005886">
    <property type="term" value="C:plasma membrane"/>
    <property type="evidence" value="ECO:0007669"/>
    <property type="project" value="UniProtKB-SubCell"/>
</dbReference>
<protein>
    <submittedName>
        <fullName evidence="6">Spore germination protein KA</fullName>
    </submittedName>
</protein>
<evidence type="ECO:0000256" key="4">
    <source>
        <dbReference type="PIRNR" id="PIRNR005690"/>
    </source>
</evidence>
<dbReference type="AlphaFoldDB" id="A0A1I4NDG3"/>
<dbReference type="GO" id="GO:0009847">
    <property type="term" value="P:spore germination"/>
    <property type="evidence" value="ECO:0007669"/>
    <property type="project" value="UniProtKB-UniRule"/>
</dbReference>
<feature type="transmembrane region" description="Helical" evidence="5">
    <location>
        <begin position="457"/>
        <end position="480"/>
    </location>
</feature>
<dbReference type="InterPro" id="IPR050768">
    <property type="entry name" value="UPF0353/GerABKA_families"/>
</dbReference>
<dbReference type="Pfam" id="PF03323">
    <property type="entry name" value="GerA"/>
    <property type="match status" value="1"/>
</dbReference>
<feature type="transmembrane region" description="Helical" evidence="5">
    <location>
        <begin position="424"/>
        <end position="445"/>
    </location>
</feature>
<name>A0A1I4NDG3_9BACI</name>
<proteinExistence type="inferred from homology"/>
<dbReference type="PANTHER" id="PTHR22550:SF5">
    <property type="entry name" value="LEUCINE ZIPPER PROTEIN 4"/>
    <property type="match status" value="1"/>
</dbReference>
<organism evidence="6 7">
    <name type="scientific">Gracilibacillus orientalis</name>
    <dbReference type="NCBI Taxonomy" id="334253"/>
    <lineage>
        <taxon>Bacteria</taxon>
        <taxon>Bacillati</taxon>
        <taxon>Bacillota</taxon>
        <taxon>Bacilli</taxon>
        <taxon>Bacillales</taxon>
        <taxon>Bacillaceae</taxon>
        <taxon>Gracilibacillus</taxon>
    </lineage>
</organism>
<dbReference type="PANTHER" id="PTHR22550">
    <property type="entry name" value="SPORE GERMINATION PROTEIN"/>
    <property type="match status" value="1"/>
</dbReference>
<feature type="transmembrane region" description="Helical" evidence="5">
    <location>
        <begin position="293"/>
        <end position="311"/>
    </location>
</feature>
<comment type="similarity">
    <text evidence="2 4">Belongs to the GerABKA family.</text>
</comment>
<gene>
    <name evidence="6" type="ORF">SAMN04487943_108129</name>
</gene>
<dbReference type="STRING" id="334253.SAMN04487943_108129"/>
<evidence type="ECO:0000313" key="6">
    <source>
        <dbReference type="EMBL" id="SFM13435.1"/>
    </source>
</evidence>
<evidence type="ECO:0000256" key="3">
    <source>
        <dbReference type="ARBA" id="ARBA00023136"/>
    </source>
</evidence>